<dbReference type="EMBL" id="JAMBQA010000012">
    <property type="protein sequence ID" value="MDG0847296.1"/>
    <property type="molecule type" value="Genomic_DNA"/>
</dbReference>
<evidence type="ECO:0000313" key="1">
    <source>
        <dbReference type="EMBL" id="MDG0847296.1"/>
    </source>
</evidence>
<organism evidence="1 2">
    <name type="scientific">Staphylococcus equorum</name>
    <dbReference type="NCBI Taxonomy" id="246432"/>
    <lineage>
        <taxon>Bacteria</taxon>
        <taxon>Bacillati</taxon>
        <taxon>Bacillota</taxon>
        <taxon>Bacilli</taxon>
        <taxon>Bacillales</taxon>
        <taxon>Staphylococcaceae</taxon>
        <taxon>Staphylococcus</taxon>
    </lineage>
</organism>
<accession>A0A9X4L5S6</accession>
<keyword evidence="2" id="KW-1185">Reference proteome</keyword>
<evidence type="ECO:0008006" key="3">
    <source>
        <dbReference type="Google" id="ProtNLM"/>
    </source>
</evidence>
<comment type="caution">
    <text evidence="1">The sequence shown here is derived from an EMBL/GenBank/DDBJ whole genome shotgun (WGS) entry which is preliminary data.</text>
</comment>
<protein>
    <recommendedName>
        <fullName evidence="3">DUF3990 domain-containing protein</fullName>
    </recommendedName>
</protein>
<dbReference type="Gene3D" id="3.90.175.10">
    <property type="entry name" value="Diphtheria Toxin, domain 1"/>
    <property type="match status" value="1"/>
</dbReference>
<dbReference type="SUPFAM" id="SSF56399">
    <property type="entry name" value="ADP-ribosylation"/>
    <property type="match status" value="1"/>
</dbReference>
<proteinExistence type="predicted"/>
<dbReference type="AlphaFoldDB" id="A0A9X4L5S6"/>
<evidence type="ECO:0000313" key="2">
    <source>
        <dbReference type="Proteomes" id="UP001152422"/>
    </source>
</evidence>
<name>A0A9X4L5S6_9STAP</name>
<reference evidence="1" key="1">
    <citation type="submission" date="2022-05" db="EMBL/GenBank/DDBJ databases">
        <title>Comparative genomics of Staphylococcus equorum isolates.</title>
        <authorList>
            <person name="Luelf R.H."/>
        </authorList>
    </citation>
    <scope>NUCLEOTIDE SEQUENCE</scope>
    <source>
        <strain evidence="1">TMW 2.2497</strain>
    </source>
</reference>
<gene>
    <name evidence="1" type="ORF">M4L89_13780</name>
</gene>
<dbReference type="Proteomes" id="UP001152422">
    <property type="component" value="Unassembled WGS sequence"/>
</dbReference>
<dbReference type="RefSeq" id="WP_277583656.1">
    <property type="nucleotide sequence ID" value="NZ_CBCPHY010000001.1"/>
</dbReference>
<sequence>MNIEILGYHGTTHKAANLIIENSSFNKSLKKSEWLGHGVYFFEKYTKAEWWAKQQRKKGKPAVITSKIAVSEEDFLDLDLPEEEDELVSFVRHIENSGSTITFPSDKIEKRCAVINMYMKIREYKVIMKSFNSTNSKGKDILDSMGLSRIEKQICVHNTNCIVSNELSVLS</sequence>